<gene>
    <name evidence="2" type="ORF">BS297_20065</name>
</gene>
<dbReference type="Gene3D" id="3.40.50.1820">
    <property type="entry name" value="alpha/beta hydrolase"/>
    <property type="match status" value="1"/>
</dbReference>
<dbReference type="Proteomes" id="UP000325576">
    <property type="component" value="Unassembled WGS sequence"/>
</dbReference>
<keyword evidence="2" id="KW-0378">Hydrolase</keyword>
<evidence type="ECO:0000313" key="2">
    <source>
        <dbReference type="EMBL" id="KAB2583549.1"/>
    </source>
</evidence>
<evidence type="ECO:0000313" key="3">
    <source>
        <dbReference type="Proteomes" id="UP000325576"/>
    </source>
</evidence>
<name>A0A0C3ADA3_RHOER</name>
<dbReference type="SUPFAM" id="SSF53474">
    <property type="entry name" value="alpha/beta-Hydrolases"/>
    <property type="match status" value="1"/>
</dbReference>
<organism evidence="2 3">
    <name type="scientific">Rhodococcus erythropolis</name>
    <name type="common">Arthrobacter picolinophilus</name>
    <dbReference type="NCBI Taxonomy" id="1833"/>
    <lineage>
        <taxon>Bacteria</taxon>
        <taxon>Bacillati</taxon>
        <taxon>Actinomycetota</taxon>
        <taxon>Actinomycetes</taxon>
        <taxon>Mycobacteriales</taxon>
        <taxon>Nocardiaceae</taxon>
        <taxon>Rhodococcus</taxon>
        <taxon>Rhodococcus erythropolis group</taxon>
    </lineage>
</organism>
<dbReference type="AlphaFoldDB" id="A0A0C3ADA3"/>
<protein>
    <submittedName>
        <fullName evidence="2">Alpha/beta hydrolase</fullName>
    </submittedName>
</protein>
<dbReference type="InterPro" id="IPR029058">
    <property type="entry name" value="AB_hydrolase_fold"/>
</dbReference>
<evidence type="ECO:0000259" key="1">
    <source>
        <dbReference type="Pfam" id="PF12697"/>
    </source>
</evidence>
<dbReference type="PANTHER" id="PTHR43689:SF8">
    <property type="entry name" value="ALPHA_BETA-HYDROLASES SUPERFAMILY PROTEIN"/>
    <property type="match status" value="1"/>
</dbReference>
<comment type="caution">
    <text evidence="2">The sequence shown here is derived from an EMBL/GenBank/DDBJ whole genome shotgun (WGS) entry which is preliminary data.</text>
</comment>
<dbReference type="EMBL" id="MRBO01000537">
    <property type="protein sequence ID" value="KAB2583549.1"/>
    <property type="molecule type" value="Genomic_DNA"/>
</dbReference>
<dbReference type="Pfam" id="PF12697">
    <property type="entry name" value="Abhydrolase_6"/>
    <property type="match status" value="1"/>
</dbReference>
<dbReference type="GO" id="GO:0016787">
    <property type="term" value="F:hydrolase activity"/>
    <property type="evidence" value="ECO:0007669"/>
    <property type="project" value="UniProtKB-KW"/>
</dbReference>
<dbReference type="InterPro" id="IPR000073">
    <property type="entry name" value="AB_hydrolase_1"/>
</dbReference>
<proteinExistence type="predicted"/>
<dbReference type="PANTHER" id="PTHR43689">
    <property type="entry name" value="HYDROLASE"/>
    <property type="match status" value="1"/>
</dbReference>
<reference evidence="2 3" key="1">
    <citation type="journal article" date="2017" name="Poromechanics V (2013)">
        <title>Genomic Characterization of the Arsenic-Tolerant Actinobacterium, &lt;i&gt;Rhodococcus erythropolis&lt;/i&gt; S43.</title>
        <authorList>
            <person name="Retamal-Morales G."/>
            <person name="Mehnert M."/>
            <person name="Schwabe R."/>
            <person name="Tischler D."/>
            <person name="Schloemann M."/>
            <person name="Levican G.J."/>
        </authorList>
    </citation>
    <scope>NUCLEOTIDE SEQUENCE [LARGE SCALE GENOMIC DNA]</scope>
    <source>
        <strain evidence="2 3">S43</strain>
    </source>
</reference>
<sequence>MTSADYSKFMPDRYTDHMPAPTPTWWEWNGNTVHVARAVVPGAPVRVLGIHGAGGYSGALWPFAGIGVKLGAEVLFPDLPLYGDTVVADPAGVRYEQWVALLCDLVRDEKAADDRPLVLLGASIGGLLAYEVAARTGLADAVVATCLLDPSNPSARAAAARFGPLGVYGAPLMRRTERLVGRIRVPIRLVADVANMSSNRELATLCATDPRGGGVRVPLGFLSSYFSFEHTAPEAFRTTPVLLTHPADDRWTPPELSLQFLRRINAHTEFVMLDGCGHFPVEEPGLTQFHDAVDTLLRSVAERHRTKPSPPA</sequence>
<feature type="domain" description="AB hydrolase-1" evidence="1">
    <location>
        <begin position="48"/>
        <end position="284"/>
    </location>
</feature>
<accession>A0A0C3ADA3</accession>